<feature type="compositionally biased region" description="Basic and acidic residues" evidence="1">
    <location>
        <begin position="470"/>
        <end position="489"/>
    </location>
</feature>
<dbReference type="RefSeq" id="WP_148521495.1">
    <property type="nucleotide sequence ID" value="NZ_VSIJ01000005.1"/>
</dbReference>
<sequence>MNLLTQLASELKQNHSRPAKVNIALQVVSYHLEGDDPTKHYVTGLNIENNQEIKVSLRPDSRNVDLEKNPELKRYELADYADKSRESSYVVASADSKNNEVGVLVLTDCVKTGENSYTAGWAHSAIHNTKDNKESLEVGLCSVDIYPPSIDGSRHAKAQVRLALLKQSEVFDMGNVGGLLNKIKTHMQQPKGSGYFIPEVIIRLIDNSNPEDTYGPTTMTVVLKAPTKKIGEDDIPIYCTPDECMTLFLHPDSKNPSHKDLQSIINFCKNPEIATMPQSEMAIEVIPVERRNFGPETAADFFERKTITIDGEPREIIGLSAQALDLKDKFNMRVIEKDESGEENVSNNRMFTTSIFVLNKHKDANVDYHFVSKIFTTLAWPKGYNEKHLPTPYFKELMHQEDQYLVSIRTDEKAMTAEQLALLAQRKEKAAAKQSQQLVESTKSPQPTVQSTAPANGNAVNTVVSSKNVENPKAESVQHKSETVVEHSKPVPTNNPEPVATSHTSKPNDIDSDFDDELSMDLAELDGLFNPQMK</sequence>
<gene>
    <name evidence="2" type="ORF">FXF03_01820</name>
</gene>
<dbReference type="EMBL" id="VSIJ01000005">
    <property type="protein sequence ID" value="TXX67337.1"/>
    <property type="molecule type" value="Genomic_DNA"/>
</dbReference>
<evidence type="ECO:0000256" key="1">
    <source>
        <dbReference type="SAM" id="MobiDB-lite"/>
    </source>
</evidence>
<evidence type="ECO:0000313" key="2">
    <source>
        <dbReference type="EMBL" id="TXX67337.1"/>
    </source>
</evidence>
<comment type="caution">
    <text evidence="2">The sequence shown here is derived from an EMBL/GenBank/DDBJ whole genome shotgun (WGS) entry which is preliminary data.</text>
</comment>
<dbReference type="AlphaFoldDB" id="A0ABD7SRB3"/>
<feature type="compositionally biased region" description="Polar residues" evidence="1">
    <location>
        <begin position="491"/>
        <end position="507"/>
    </location>
</feature>
<accession>A0ABD7SRB3</accession>
<name>A0ABD7SRB3_VIBCL</name>
<organism evidence="2 3">
    <name type="scientific">Vibrio cholerae</name>
    <dbReference type="NCBI Taxonomy" id="666"/>
    <lineage>
        <taxon>Bacteria</taxon>
        <taxon>Pseudomonadati</taxon>
        <taxon>Pseudomonadota</taxon>
        <taxon>Gammaproteobacteria</taxon>
        <taxon>Vibrionales</taxon>
        <taxon>Vibrionaceae</taxon>
        <taxon>Vibrio</taxon>
    </lineage>
</organism>
<reference evidence="2 3" key="1">
    <citation type="submission" date="2019-06" db="EMBL/GenBank/DDBJ databases">
        <title>Vibrio cholerae phylogeny based on whole-genome sequencing reveals genetic diversity and population strucutre.</title>
        <authorList>
            <person name="Zhiqiu Y."/>
            <person name="Bin L."/>
            <person name="Lingyan J."/>
        </authorList>
    </citation>
    <scope>NUCLEOTIDE SEQUENCE [LARGE SCALE GENOMIC DNA]</scope>
    <source>
        <strain evidence="2 3">N2814</strain>
    </source>
</reference>
<proteinExistence type="predicted"/>
<feature type="region of interest" description="Disordered" evidence="1">
    <location>
        <begin position="433"/>
        <end position="518"/>
    </location>
</feature>
<protein>
    <submittedName>
        <fullName evidence="2">Uncharacterized protein</fullName>
    </submittedName>
</protein>
<dbReference type="Proteomes" id="UP000323819">
    <property type="component" value="Unassembled WGS sequence"/>
</dbReference>
<feature type="compositionally biased region" description="Polar residues" evidence="1">
    <location>
        <begin position="433"/>
        <end position="469"/>
    </location>
</feature>
<evidence type="ECO:0000313" key="3">
    <source>
        <dbReference type="Proteomes" id="UP000323819"/>
    </source>
</evidence>